<gene>
    <name evidence="1" type="ORF">CSB93_6476</name>
</gene>
<name>A0A2R3ILV8_9PSED</name>
<dbReference type="RefSeq" id="WP_034054964.1">
    <property type="nucleotide sequence ID" value="NZ_CP027169.1"/>
</dbReference>
<protein>
    <submittedName>
        <fullName evidence="1">Uncharacterized protein</fullName>
    </submittedName>
</protein>
<reference evidence="1 2" key="1">
    <citation type="submission" date="2018-02" db="EMBL/GenBank/DDBJ databases">
        <title>FDA/CDC Antimicrobial Resistant Isolate Bank Genome Sequencing.</title>
        <authorList>
            <person name="Benahmed F.H."/>
            <person name="Lutgring J.D."/>
            <person name="Yoo B."/>
            <person name="Machado M."/>
            <person name="Brown A."/>
            <person name="McAllister G."/>
            <person name="Perry A."/>
            <person name="Halpin A.L."/>
            <person name="Vavikolanu K."/>
            <person name="Ott S."/>
            <person name="Zhao X."/>
            <person name="Tallon L.J."/>
            <person name="Sadzewicz L."/>
            <person name="Aluvathingal J."/>
            <person name="Nadendla S."/>
            <person name="Voskania-kordi A."/>
            <person name="Simonyan V."/>
            <person name="Patel J."/>
            <person name="Shawar R.M."/>
        </authorList>
    </citation>
    <scope>NUCLEOTIDE SEQUENCE [LARGE SCALE GENOMIC DNA]</scope>
    <source>
        <strain evidence="1 2">AR_0356</strain>
    </source>
</reference>
<evidence type="ECO:0000313" key="1">
    <source>
        <dbReference type="EMBL" id="AVK02883.1"/>
    </source>
</evidence>
<accession>A0A2R3ILV8</accession>
<dbReference type="AlphaFoldDB" id="A0A2R3ILV8"/>
<evidence type="ECO:0000313" key="2">
    <source>
        <dbReference type="Proteomes" id="UP000238390"/>
    </source>
</evidence>
<keyword evidence="2" id="KW-1185">Reference proteome</keyword>
<dbReference type="Proteomes" id="UP000238390">
    <property type="component" value="Chromosome"/>
</dbReference>
<sequence length="138" mass="14749">MNTNAPQTIECPVCDWLENLEGDDWNAACEEIAAFAKQGGKEVPEQSGNSVQAMTVLGSRVKPSVAGRVGCDNRSPTALAAIATLGAELIAYRVNRRPEQRTHLLALFRRAARIGALCASDRATLRASLFAGQEVSHA</sequence>
<dbReference type="EMBL" id="CP027169">
    <property type="protein sequence ID" value="AVK02883.1"/>
    <property type="molecule type" value="Genomic_DNA"/>
</dbReference>
<proteinExistence type="predicted"/>
<organism evidence="1 2">
    <name type="scientific">Pseudomonas paraeruginosa</name>
    <dbReference type="NCBI Taxonomy" id="2994495"/>
    <lineage>
        <taxon>Bacteria</taxon>
        <taxon>Pseudomonadati</taxon>
        <taxon>Pseudomonadota</taxon>
        <taxon>Gammaproteobacteria</taxon>
        <taxon>Pseudomonadales</taxon>
        <taxon>Pseudomonadaceae</taxon>
        <taxon>Pseudomonas</taxon>
    </lineage>
</organism>